<dbReference type="Gene3D" id="3.90.1150.10">
    <property type="entry name" value="Aspartate Aminotransferase, domain 1"/>
    <property type="match status" value="1"/>
</dbReference>
<dbReference type="CDD" id="cd00609">
    <property type="entry name" value="AAT_like"/>
    <property type="match status" value="1"/>
</dbReference>
<dbReference type="PROSITE" id="PS00105">
    <property type="entry name" value="AA_TRANSFER_CLASS_1"/>
    <property type="match status" value="1"/>
</dbReference>
<dbReference type="GO" id="GO:0030170">
    <property type="term" value="F:pyridoxal phosphate binding"/>
    <property type="evidence" value="ECO:0007669"/>
    <property type="project" value="InterPro"/>
</dbReference>
<dbReference type="InterPro" id="IPR015421">
    <property type="entry name" value="PyrdxlP-dep_Trfase_major"/>
</dbReference>
<dbReference type="PRINTS" id="PR00753">
    <property type="entry name" value="ACCSYNTHASE"/>
</dbReference>
<dbReference type="GO" id="GO:0008483">
    <property type="term" value="F:transaminase activity"/>
    <property type="evidence" value="ECO:0007669"/>
    <property type="project" value="UniProtKB-KW"/>
</dbReference>
<evidence type="ECO:0000313" key="9">
    <source>
        <dbReference type="EMBL" id="NEG55520.1"/>
    </source>
</evidence>
<keyword evidence="3 6" id="KW-0032">Aminotransferase</keyword>
<evidence type="ECO:0000256" key="7">
    <source>
        <dbReference type="SAM" id="MobiDB-lite"/>
    </source>
</evidence>
<evidence type="ECO:0000256" key="3">
    <source>
        <dbReference type="ARBA" id="ARBA00022576"/>
    </source>
</evidence>
<evidence type="ECO:0000256" key="2">
    <source>
        <dbReference type="ARBA" id="ARBA00007441"/>
    </source>
</evidence>
<proteinExistence type="inferred from homology"/>
<comment type="cofactor">
    <cofactor evidence="1 6">
        <name>pyridoxal 5'-phosphate</name>
        <dbReference type="ChEBI" id="CHEBI:597326"/>
    </cofactor>
</comment>
<dbReference type="Proteomes" id="UP000483293">
    <property type="component" value="Unassembled WGS sequence"/>
</dbReference>
<evidence type="ECO:0000259" key="8">
    <source>
        <dbReference type="Pfam" id="PF00155"/>
    </source>
</evidence>
<dbReference type="PANTHER" id="PTHR46383">
    <property type="entry name" value="ASPARTATE AMINOTRANSFERASE"/>
    <property type="match status" value="1"/>
</dbReference>
<keyword evidence="4 6" id="KW-0808">Transferase</keyword>
<reference evidence="9 10" key="1">
    <citation type="submission" date="2019-10" db="EMBL/GenBank/DDBJ databases">
        <title>Bifidobacterium from non-human primates.</title>
        <authorList>
            <person name="Modesto M."/>
        </authorList>
    </citation>
    <scope>NUCLEOTIDE SEQUENCE [LARGE SCALE GENOMIC DNA]</scope>
    <source>
        <strain evidence="9 10">SMA15</strain>
    </source>
</reference>
<dbReference type="InterPro" id="IPR004839">
    <property type="entry name" value="Aminotransferase_I/II_large"/>
</dbReference>
<dbReference type="EMBL" id="WHZV01000005">
    <property type="protein sequence ID" value="NEG55520.1"/>
    <property type="molecule type" value="Genomic_DNA"/>
</dbReference>
<dbReference type="GO" id="GO:0006520">
    <property type="term" value="P:amino acid metabolic process"/>
    <property type="evidence" value="ECO:0007669"/>
    <property type="project" value="InterPro"/>
</dbReference>
<dbReference type="EC" id="2.6.1.-" evidence="6"/>
<dbReference type="SUPFAM" id="SSF53383">
    <property type="entry name" value="PLP-dependent transferases"/>
    <property type="match status" value="1"/>
</dbReference>
<feature type="compositionally biased region" description="Basic residues" evidence="7">
    <location>
        <begin position="19"/>
        <end position="29"/>
    </location>
</feature>
<evidence type="ECO:0000256" key="5">
    <source>
        <dbReference type="ARBA" id="ARBA00022898"/>
    </source>
</evidence>
<dbReference type="AlphaFoldDB" id="A0A6L9SSH5"/>
<dbReference type="Gene3D" id="3.40.640.10">
    <property type="entry name" value="Type I PLP-dependent aspartate aminotransferase-like (Major domain)"/>
    <property type="match status" value="1"/>
</dbReference>
<dbReference type="InterPro" id="IPR050596">
    <property type="entry name" value="AspAT/PAT-like"/>
</dbReference>
<dbReference type="PANTHER" id="PTHR46383:SF2">
    <property type="entry name" value="AMINOTRANSFERASE"/>
    <property type="match status" value="1"/>
</dbReference>
<evidence type="ECO:0000256" key="1">
    <source>
        <dbReference type="ARBA" id="ARBA00001933"/>
    </source>
</evidence>
<name>A0A6L9SSH5_9BIFI</name>
<feature type="region of interest" description="Disordered" evidence="7">
    <location>
        <begin position="1"/>
        <end position="29"/>
    </location>
</feature>
<dbReference type="InterPro" id="IPR015422">
    <property type="entry name" value="PyrdxlP-dep_Trfase_small"/>
</dbReference>
<evidence type="ECO:0000313" key="10">
    <source>
        <dbReference type="Proteomes" id="UP000483293"/>
    </source>
</evidence>
<gene>
    <name evidence="9" type="ORF">GFD21_07070</name>
</gene>
<keyword evidence="5" id="KW-0663">Pyridoxal phosphate</keyword>
<accession>A0A6L9SSH5</accession>
<dbReference type="InterPro" id="IPR004838">
    <property type="entry name" value="NHTrfase_class1_PyrdxlP-BS"/>
</dbReference>
<feature type="compositionally biased region" description="Polar residues" evidence="7">
    <location>
        <begin position="1"/>
        <end position="10"/>
    </location>
</feature>
<organism evidence="9 10">
    <name type="scientific">Bifidobacterium platyrrhinorum</name>
    <dbReference type="NCBI Taxonomy" id="2661628"/>
    <lineage>
        <taxon>Bacteria</taxon>
        <taxon>Bacillati</taxon>
        <taxon>Actinomycetota</taxon>
        <taxon>Actinomycetes</taxon>
        <taxon>Bifidobacteriales</taxon>
        <taxon>Bifidobacteriaceae</taxon>
        <taxon>Bifidobacterium</taxon>
    </lineage>
</organism>
<dbReference type="FunFam" id="3.40.640.10:FF:000033">
    <property type="entry name" value="Aspartate aminotransferase"/>
    <property type="match status" value="1"/>
</dbReference>
<sequence>MRTCSSTCTATRDPPRSRGIGRRRSRRRAMTISGRCPRTISGRCPRSATVSSTRRVHPRAPITCMQHHIGILSGNAVDAPRGGRKEGHDMPQVSQRAAEALYPSVREMFELAAHVPDAVSFAIGEPGFDTPQPVIDAAYRAASLGDTHYTPNRGAAALREAWCEHRNTADGTDYDPDTDVIVTAGGMEAVYLAMLATLDPGDDILIPDPGYANYFGQVRLVGANVVPVPLDAGHGFRMQAADVEAAVTPRTRAILLNSPSNPTGAVIDAEQLDLIAEVCERHDLWVISDEVYRSFVYDPSVECLSIAAVPGMRRRTVVVDSFSKTFAMTGWRIGAAFGPKPIIDRMTVMQEDIVSCVPGALQTGAVAALEGSNEILDEMTAVYRKNRDMVVAAVEGMPMVSCATPDGAFYVLVDVRGTGMDDHAFAVDLLERAKVVVTPASGFGDRGRGYVRLSYVGTPEATAEGLRRMRAYLEGYSSATSSR</sequence>
<comment type="similarity">
    <text evidence="2 6">Belongs to the class-I pyridoxal-phosphate-dependent aminotransferase family.</text>
</comment>
<feature type="domain" description="Aminotransferase class I/classII large" evidence="8">
    <location>
        <begin position="117"/>
        <end position="467"/>
    </location>
</feature>
<evidence type="ECO:0000256" key="4">
    <source>
        <dbReference type="ARBA" id="ARBA00022679"/>
    </source>
</evidence>
<comment type="caution">
    <text evidence="9">The sequence shown here is derived from an EMBL/GenBank/DDBJ whole genome shotgun (WGS) entry which is preliminary data.</text>
</comment>
<keyword evidence="10" id="KW-1185">Reference proteome</keyword>
<evidence type="ECO:0000256" key="6">
    <source>
        <dbReference type="RuleBase" id="RU000481"/>
    </source>
</evidence>
<dbReference type="Pfam" id="PF00155">
    <property type="entry name" value="Aminotran_1_2"/>
    <property type="match status" value="1"/>
</dbReference>
<dbReference type="InterPro" id="IPR015424">
    <property type="entry name" value="PyrdxlP-dep_Trfase"/>
</dbReference>
<protein>
    <recommendedName>
        <fullName evidence="6">Aminotransferase</fullName>
        <ecNumber evidence="6">2.6.1.-</ecNumber>
    </recommendedName>
</protein>